<accession>A0ABV7T0Z0</accession>
<dbReference type="Gene3D" id="3.30.700.10">
    <property type="entry name" value="Glycoprotein, Type 4 Pilin"/>
    <property type="match status" value="1"/>
</dbReference>
<dbReference type="SUPFAM" id="SSF54523">
    <property type="entry name" value="Pili subunits"/>
    <property type="match status" value="1"/>
</dbReference>
<sequence length="143" mass="15043">MVSLQPLLSRGFSLIELMIAIALIGILAVAASPFTVEWSNSAQRQTAKNDLVLAYGQAKAAAIRNSCSTSIELEFGTSIAVKCGHNTLWQATPPSSVTIELFDAASDKITSPLTFDNRGLPSSRITYAVSTGGAQGVKDEGIL</sequence>
<dbReference type="InterPro" id="IPR012902">
    <property type="entry name" value="N_methyl_site"/>
</dbReference>
<gene>
    <name evidence="2" type="ORF">ACFOMF_02140</name>
</gene>
<protein>
    <submittedName>
        <fullName evidence="2">Tfp pilus assembly protein FimT/FimU</fullName>
    </submittedName>
</protein>
<dbReference type="NCBIfam" id="TIGR02532">
    <property type="entry name" value="IV_pilin_GFxxxE"/>
    <property type="match status" value="1"/>
</dbReference>
<dbReference type="Proteomes" id="UP001595630">
    <property type="component" value="Unassembled WGS sequence"/>
</dbReference>
<reference evidence="3" key="1">
    <citation type="journal article" date="2019" name="Int. J. Syst. Evol. Microbiol.">
        <title>The Global Catalogue of Microorganisms (GCM) 10K type strain sequencing project: providing services to taxonomists for standard genome sequencing and annotation.</title>
        <authorList>
            <consortium name="The Broad Institute Genomics Platform"/>
            <consortium name="The Broad Institute Genome Sequencing Center for Infectious Disease"/>
            <person name="Wu L."/>
            <person name="Ma J."/>
        </authorList>
    </citation>
    <scope>NUCLEOTIDE SEQUENCE [LARGE SCALE GENOMIC DNA]</scope>
    <source>
        <strain evidence="3">KCTC 42447</strain>
    </source>
</reference>
<dbReference type="EMBL" id="JBHRXZ010000003">
    <property type="protein sequence ID" value="MFC3606586.1"/>
    <property type="molecule type" value="Genomic_DNA"/>
</dbReference>
<dbReference type="InterPro" id="IPR045584">
    <property type="entry name" value="Pilin-like"/>
</dbReference>
<evidence type="ECO:0000313" key="2">
    <source>
        <dbReference type="EMBL" id="MFC3606586.1"/>
    </source>
</evidence>
<evidence type="ECO:0000256" key="1">
    <source>
        <dbReference type="SAM" id="Phobius"/>
    </source>
</evidence>
<name>A0ABV7T0Z0_9GAMM</name>
<keyword evidence="3" id="KW-1185">Reference proteome</keyword>
<dbReference type="RefSeq" id="WP_386360757.1">
    <property type="nucleotide sequence ID" value="NZ_JBHRXZ010000003.1"/>
</dbReference>
<keyword evidence="1" id="KW-0812">Transmembrane</keyword>
<dbReference type="PROSITE" id="PS00409">
    <property type="entry name" value="PROKAR_NTER_METHYL"/>
    <property type="match status" value="1"/>
</dbReference>
<proteinExistence type="predicted"/>
<keyword evidence="1" id="KW-1133">Transmembrane helix</keyword>
<organism evidence="2 3">
    <name type="scientific">Stutzerimonas tarimensis</name>
    <dbReference type="NCBI Taxonomy" id="1507735"/>
    <lineage>
        <taxon>Bacteria</taxon>
        <taxon>Pseudomonadati</taxon>
        <taxon>Pseudomonadota</taxon>
        <taxon>Gammaproteobacteria</taxon>
        <taxon>Pseudomonadales</taxon>
        <taxon>Pseudomonadaceae</taxon>
        <taxon>Stutzerimonas</taxon>
    </lineage>
</organism>
<keyword evidence="1" id="KW-0472">Membrane</keyword>
<dbReference type="Pfam" id="PF07963">
    <property type="entry name" value="N_methyl"/>
    <property type="match status" value="1"/>
</dbReference>
<comment type="caution">
    <text evidence="2">The sequence shown here is derived from an EMBL/GenBank/DDBJ whole genome shotgun (WGS) entry which is preliminary data.</text>
</comment>
<evidence type="ECO:0000313" key="3">
    <source>
        <dbReference type="Proteomes" id="UP001595630"/>
    </source>
</evidence>
<feature type="transmembrane region" description="Helical" evidence="1">
    <location>
        <begin position="12"/>
        <end position="36"/>
    </location>
</feature>